<dbReference type="Pfam" id="PF07366">
    <property type="entry name" value="SnoaL"/>
    <property type="match status" value="1"/>
</dbReference>
<dbReference type="Gene3D" id="3.10.450.50">
    <property type="match status" value="1"/>
</dbReference>
<reference evidence="1 2" key="1">
    <citation type="submission" date="2018-09" db="EMBL/GenBank/DDBJ databases">
        <title>Altererythrobacter spongiae sp. nov., isolated from a marine sponge.</title>
        <authorList>
            <person name="Zhuang L."/>
            <person name="Luo L."/>
        </authorList>
    </citation>
    <scope>NUCLEOTIDE SEQUENCE [LARGE SCALE GENOMIC DNA]</scope>
    <source>
        <strain evidence="1 2">HN-Y73</strain>
    </source>
</reference>
<dbReference type="EMBL" id="RAPF01000015">
    <property type="protein sequence ID" value="RKF17581.1"/>
    <property type="molecule type" value="Genomic_DNA"/>
</dbReference>
<dbReference type="AlphaFoldDB" id="A0A420EA92"/>
<dbReference type="OrthoDB" id="9812089at2"/>
<evidence type="ECO:0000313" key="1">
    <source>
        <dbReference type="EMBL" id="RKF17581.1"/>
    </source>
</evidence>
<protein>
    <recommendedName>
        <fullName evidence="3">SnoaL-like domain-containing protein</fullName>
    </recommendedName>
</protein>
<dbReference type="SUPFAM" id="SSF54427">
    <property type="entry name" value="NTF2-like"/>
    <property type="match status" value="1"/>
</dbReference>
<dbReference type="InterPro" id="IPR032710">
    <property type="entry name" value="NTF2-like_dom_sf"/>
</dbReference>
<accession>A0A420EA92</accession>
<dbReference type="InterPro" id="IPR009959">
    <property type="entry name" value="Cyclase_SnoaL-like"/>
</dbReference>
<gene>
    <name evidence="1" type="ORF">D6851_16615</name>
</gene>
<proteinExistence type="predicted"/>
<dbReference type="Proteomes" id="UP000284395">
    <property type="component" value="Unassembled WGS sequence"/>
</dbReference>
<evidence type="ECO:0008006" key="3">
    <source>
        <dbReference type="Google" id="ProtNLM"/>
    </source>
</evidence>
<name>A0A420EA92_9SPHN</name>
<sequence>MRRNWRLKLMPHSPQEQHNLDFCTRMYKEMLFTFDASRVDEFIHPDYIQHSTAASEGREGLRAFFADRADRFPDVKMAIKGAFADGDYTIFQIHTIRHDGDPGMAIVDIFRMEEGRVREHWEVLQEIPAKLPHNNGIY</sequence>
<dbReference type="GO" id="GO:0030638">
    <property type="term" value="P:polyketide metabolic process"/>
    <property type="evidence" value="ECO:0007669"/>
    <property type="project" value="InterPro"/>
</dbReference>
<keyword evidence="2" id="KW-1185">Reference proteome</keyword>
<organism evidence="1 2">
    <name type="scientific">Altericroceibacterium spongiae</name>
    <dbReference type="NCBI Taxonomy" id="2320269"/>
    <lineage>
        <taxon>Bacteria</taxon>
        <taxon>Pseudomonadati</taxon>
        <taxon>Pseudomonadota</taxon>
        <taxon>Alphaproteobacteria</taxon>
        <taxon>Sphingomonadales</taxon>
        <taxon>Erythrobacteraceae</taxon>
        <taxon>Altericroceibacterium</taxon>
    </lineage>
</organism>
<comment type="caution">
    <text evidence="1">The sequence shown here is derived from an EMBL/GenBank/DDBJ whole genome shotgun (WGS) entry which is preliminary data.</text>
</comment>
<evidence type="ECO:0000313" key="2">
    <source>
        <dbReference type="Proteomes" id="UP000284395"/>
    </source>
</evidence>